<dbReference type="EMBL" id="HBHZ01010439">
    <property type="protein sequence ID" value="CAE0194940.1"/>
    <property type="molecule type" value="Transcribed_RNA"/>
</dbReference>
<dbReference type="AlphaFoldDB" id="A0A7S3FRB2"/>
<keyword evidence="7" id="KW-0931">ER-Golgi transport</keyword>
<dbReference type="InterPro" id="IPR036322">
    <property type="entry name" value="WD40_repeat_dom_sf"/>
</dbReference>
<gene>
    <name evidence="12" type="ORF">CROS1456_LOCUS8031</name>
</gene>
<keyword evidence="8" id="KW-0653">Protein transport</keyword>
<keyword evidence="10 11" id="KW-0472">Membrane</keyword>
<dbReference type="Gene3D" id="2.130.10.10">
    <property type="entry name" value="YVTN repeat-like/Quinoprotein amine dehydrogenase"/>
    <property type="match status" value="1"/>
</dbReference>
<name>A0A7S3FRB2_9CHLO</name>
<keyword evidence="2" id="KW-0813">Transport</keyword>
<comment type="subcellular location">
    <subcellularLocation>
        <location evidence="1">Endoplasmic reticulum membrane</location>
        <topology evidence="1">Single-pass membrane protein</topology>
    </subcellularLocation>
</comment>
<dbReference type="SUPFAM" id="SSF50978">
    <property type="entry name" value="WD40 repeat-like"/>
    <property type="match status" value="1"/>
</dbReference>
<evidence type="ECO:0000256" key="3">
    <source>
        <dbReference type="ARBA" id="ARBA00022574"/>
    </source>
</evidence>
<keyword evidence="4 11" id="KW-0812">Transmembrane</keyword>
<accession>A0A7S3FRB2</accession>
<evidence type="ECO:0000256" key="4">
    <source>
        <dbReference type="ARBA" id="ARBA00022692"/>
    </source>
</evidence>
<organism evidence="12">
    <name type="scientific">Chloropicon roscoffensis</name>
    <dbReference type="NCBI Taxonomy" id="1461544"/>
    <lineage>
        <taxon>Eukaryota</taxon>
        <taxon>Viridiplantae</taxon>
        <taxon>Chlorophyta</taxon>
        <taxon>Chloropicophyceae</taxon>
        <taxon>Chloropicales</taxon>
        <taxon>Chloropicaceae</taxon>
        <taxon>Chloropicon</taxon>
    </lineage>
</organism>
<evidence type="ECO:0000256" key="8">
    <source>
        <dbReference type="ARBA" id="ARBA00022927"/>
    </source>
</evidence>
<evidence type="ECO:0000256" key="7">
    <source>
        <dbReference type="ARBA" id="ARBA00022892"/>
    </source>
</evidence>
<evidence type="ECO:0000256" key="9">
    <source>
        <dbReference type="ARBA" id="ARBA00022989"/>
    </source>
</evidence>
<evidence type="ECO:0000256" key="10">
    <source>
        <dbReference type="ARBA" id="ARBA00023136"/>
    </source>
</evidence>
<dbReference type="PANTHER" id="PTHR23284:SF0">
    <property type="entry name" value="PROLACTIN REGULATORY ELEMENT-BINDING PROTEIN"/>
    <property type="match status" value="1"/>
</dbReference>
<sequence>MVPPPPARKYGAPLFFCSFAPKSSSDAAEVVLGGGGGASSTGVANRLLLVRVEDNAGVKGGPHKERLESDPASELHTGSVTAVGGTLVPTKDYFIAVLSGGDGLVKYRLKSGEGDKKEFQKIDVADREKLKSFKQAEIKVATSDSTGTHVAVGYSSGKIVVYETGTFREVKSFDPAKHSEVLPEKGGVMNLCYTPCDGKLVVVRDNGTAFVWDHAAKKKTEKKESKKKSEEVAKVPGDGGMYRGCCSFEGGDGSSLFCLGVNGKDRRSKVSMWCVGGRGTGARRLVSRHAHNSAITALAGCSGAEQGRGRLVATACSEGDICIYSADHKMAVLHRVSNAHMIFVTNLAFSPDGRRLVSCSADAGARITNITKTGRQVGMEHNIFLALVALLLALLLSAVRVYLRQ</sequence>
<dbReference type="GO" id="GO:0005789">
    <property type="term" value="C:endoplasmic reticulum membrane"/>
    <property type="evidence" value="ECO:0007669"/>
    <property type="project" value="UniProtKB-SubCell"/>
</dbReference>
<dbReference type="Pfam" id="PF00400">
    <property type="entry name" value="WD40"/>
    <property type="match status" value="1"/>
</dbReference>
<feature type="transmembrane region" description="Helical" evidence="11">
    <location>
        <begin position="383"/>
        <end position="403"/>
    </location>
</feature>
<evidence type="ECO:0000256" key="11">
    <source>
        <dbReference type="SAM" id="Phobius"/>
    </source>
</evidence>
<proteinExistence type="predicted"/>
<dbReference type="GO" id="GO:0006888">
    <property type="term" value="P:endoplasmic reticulum to Golgi vesicle-mediated transport"/>
    <property type="evidence" value="ECO:0007669"/>
    <property type="project" value="TreeGrafter"/>
</dbReference>
<dbReference type="GO" id="GO:0005085">
    <property type="term" value="F:guanyl-nucleotide exchange factor activity"/>
    <property type="evidence" value="ECO:0007669"/>
    <property type="project" value="InterPro"/>
</dbReference>
<keyword evidence="3" id="KW-0853">WD repeat</keyword>
<reference evidence="12" key="1">
    <citation type="submission" date="2021-01" db="EMBL/GenBank/DDBJ databases">
        <authorList>
            <person name="Corre E."/>
            <person name="Pelletier E."/>
            <person name="Niang G."/>
            <person name="Scheremetjew M."/>
            <person name="Finn R."/>
            <person name="Kale V."/>
            <person name="Holt S."/>
            <person name="Cochrane G."/>
            <person name="Meng A."/>
            <person name="Brown T."/>
            <person name="Cohen L."/>
        </authorList>
    </citation>
    <scope>NUCLEOTIDE SEQUENCE</scope>
    <source>
        <strain evidence="12">RCC1871</strain>
    </source>
</reference>
<evidence type="ECO:0000256" key="2">
    <source>
        <dbReference type="ARBA" id="ARBA00022448"/>
    </source>
</evidence>
<evidence type="ECO:0000256" key="1">
    <source>
        <dbReference type="ARBA" id="ARBA00004389"/>
    </source>
</evidence>
<dbReference type="InterPro" id="IPR045260">
    <property type="entry name" value="Sec12-like"/>
</dbReference>
<evidence type="ECO:0000256" key="6">
    <source>
        <dbReference type="ARBA" id="ARBA00022824"/>
    </source>
</evidence>
<dbReference type="PANTHER" id="PTHR23284">
    <property type="entry name" value="PROLACTIN REGULATORY ELEMENT BINDING PROTEIN"/>
    <property type="match status" value="1"/>
</dbReference>
<keyword evidence="6" id="KW-0256">Endoplasmic reticulum</keyword>
<keyword evidence="9 11" id="KW-1133">Transmembrane helix</keyword>
<evidence type="ECO:0000256" key="5">
    <source>
        <dbReference type="ARBA" id="ARBA00022737"/>
    </source>
</evidence>
<evidence type="ECO:0000313" key="12">
    <source>
        <dbReference type="EMBL" id="CAE0194940.1"/>
    </source>
</evidence>
<dbReference type="InterPro" id="IPR001680">
    <property type="entry name" value="WD40_rpt"/>
</dbReference>
<protein>
    <recommendedName>
        <fullName evidence="13">Prolactin regulatory element-binding protein</fullName>
    </recommendedName>
</protein>
<dbReference type="GO" id="GO:0003400">
    <property type="term" value="P:regulation of COPII vesicle coating"/>
    <property type="evidence" value="ECO:0007669"/>
    <property type="project" value="TreeGrafter"/>
</dbReference>
<keyword evidence="5" id="KW-0677">Repeat</keyword>
<evidence type="ECO:0008006" key="13">
    <source>
        <dbReference type="Google" id="ProtNLM"/>
    </source>
</evidence>
<dbReference type="InterPro" id="IPR015943">
    <property type="entry name" value="WD40/YVTN_repeat-like_dom_sf"/>
</dbReference>
<dbReference type="SMART" id="SM00320">
    <property type="entry name" value="WD40"/>
    <property type="match status" value="4"/>
</dbReference>
<dbReference type="GO" id="GO:0015031">
    <property type="term" value="P:protein transport"/>
    <property type="evidence" value="ECO:0007669"/>
    <property type="project" value="UniProtKB-KW"/>
</dbReference>